<name>A0A2U2BKL1_ALCFA</name>
<proteinExistence type="inferred from homology"/>
<feature type="transmembrane region" description="Helical" evidence="8">
    <location>
        <begin position="38"/>
        <end position="57"/>
    </location>
</feature>
<dbReference type="InterPro" id="IPR038770">
    <property type="entry name" value="Na+/solute_symporter_sf"/>
</dbReference>
<evidence type="ECO:0000256" key="1">
    <source>
        <dbReference type="ARBA" id="ARBA00004651"/>
    </source>
</evidence>
<dbReference type="STRING" id="511.UZ73_06415"/>
<dbReference type="InterPro" id="IPR004776">
    <property type="entry name" value="Mem_transp_PIN-like"/>
</dbReference>
<evidence type="ECO:0000256" key="8">
    <source>
        <dbReference type="SAM" id="Phobius"/>
    </source>
</evidence>
<feature type="transmembrane region" description="Helical" evidence="8">
    <location>
        <begin position="6"/>
        <end position="26"/>
    </location>
</feature>
<comment type="subcellular location">
    <subcellularLocation>
        <location evidence="1">Cell membrane</location>
        <topology evidence="1">Multi-pass membrane protein</topology>
    </subcellularLocation>
</comment>
<keyword evidence="5 8" id="KW-0812">Transmembrane</keyword>
<dbReference type="Proteomes" id="UP000245216">
    <property type="component" value="Unassembled WGS sequence"/>
</dbReference>
<dbReference type="AlphaFoldDB" id="A0A2U2BKL1"/>
<dbReference type="RefSeq" id="WP_109088786.1">
    <property type="nucleotide sequence ID" value="NZ_QEXO01000002.1"/>
</dbReference>
<feature type="transmembrane region" description="Helical" evidence="8">
    <location>
        <begin position="274"/>
        <end position="294"/>
    </location>
</feature>
<dbReference type="EMBL" id="QEXO01000002">
    <property type="protein sequence ID" value="PWE14553.1"/>
    <property type="molecule type" value="Genomic_DNA"/>
</dbReference>
<reference evidence="9 10" key="2">
    <citation type="submission" date="2018-05" db="EMBL/GenBank/DDBJ databases">
        <authorList>
            <person name="Lanie J.A."/>
            <person name="Ng W.-L."/>
            <person name="Kazmierczak K.M."/>
            <person name="Andrzejewski T.M."/>
            <person name="Davidsen T.M."/>
            <person name="Wayne K.J."/>
            <person name="Tettelin H."/>
            <person name="Glass J.I."/>
            <person name="Rusch D."/>
            <person name="Podicherti R."/>
            <person name="Tsui H.-C.T."/>
            <person name="Winkler M.E."/>
        </authorList>
    </citation>
    <scope>NUCLEOTIDE SEQUENCE [LARGE SCALE GENOMIC DNA]</scope>
    <source>
        <strain evidence="9 10">YBY</strain>
    </source>
</reference>
<comment type="caution">
    <text evidence="9">The sequence shown here is derived from an EMBL/GenBank/DDBJ whole genome shotgun (WGS) entry which is preliminary data.</text>
</comment>
<dbReference type="GO" id="GO:0005886">
    <property type="term" value="C:plasma membrane"/>
    <property type="evidence" value="ECO:0007669"/>
    <property type="project" value="UniProtKB-SubCell"/>
</dbReference>
<keyword evidence="4" id="KW-1003">Cell membrane</keyword>
<feature type="transmembrane region" description="Helical" evidence="8">
    <location>
        <begin position="214"/>
        <end position="237"/>
    </location>
</feature>
<evidence type="ECO:0000313" key="9">
    <source>
        <dbReference type="EMBL" id="PWE14553.1"/>
    </source>
</evidence>
<dbReference type="Gene3D" id="1.20.1530.20">
    <property type="match status" value="1"/>
</dbReference>
<feature type="transmembrane region" description="Helical" evidence="8">
    <location>
        <begin position="156"/>
        <end position="174"/>
    </location>
</feature>
<comment type="similarity">
    <text evidence="2">Belongs to the auxin efflux carrier (TC 2.A.69) family.</text>
</comment>
<dbReference type="Pfam" id="PF03547">
    <property type="entry name" value="Mem_trans"/>
    <property type="match status" value="2"/>
</dbReference>
<dbReference type="PANTHER" id="PTHR36838:SF4">
    <property type="entry name" value="AUXIN EFFLUX CARRIER FAMILY PROTEIN"/>
    <property type="match status" value="1"/>
</dbReference>
<dbReference type="GO" id="GO:0055085">
    <property type="term" value="P:transmembrane transport"/>
    <property type="evidence" value="ECO:0007669"/>
    <property type="project" value="InterPro"/>
</dbReference>
<evidence type="ECO:0000256" key="7">
    <source>
        <dbReference type="ARBA" id="ARBA00023136"/>
    </source>
</evidence>
<evidence type="ECO:0000256" key="3">
    <source>
        <dbReference type="ARBA" id="ARBA00022448"/>
    </source>
</evidence>
<keyword evidence="6 8" id="KW-1133">Transmembrane helix</keyword>
<organism evidence="9 10">
    <name type="scientific">Alcaligenes faecalis</name>
    <dbReference type="NCBI Taxonomy" id="511"/>
    <lineage>
        <taxon>Bacteria</taxon>
        <taxon>Pseudomonadati</taxon>
        <taxon>Pseudomonadota</taxon>
        <taxon>Betaproteobacteria</taxon>
        <taxon>Burkholderiales</taxon>
        <taxon>Alcaligenaceae</taxon>
        <taxon>Alcaligenes</taxon>
    </lineage>
</organism>
<feature type="transmembrane region" description="Helical" evidence="8">
    <location>
        <begin position="186"/>
        <end position="207"/>
    </location>
</feature>
<dbReference type="PANTHER" id="PTHR36838">
    <property type="entry name" value="AUXIN EFFLUX CARRIER FAMILY PROTEIN"/>
    <property type="match status" value="1"/>
</dbReference>
<evidence type="ECO:0000256" key="4">
    <source>
        <dbReference type="ARBA" id="ARBA00022475"/>
    </source>
</evidence>
<feature type="transmembrane region" description="Helical" evidence="8">
    <location>
        <begin position="249"/>
        <end position="267"/>
    </location>
</feature>
<protein>
    <submittedName>
        <fullName evidence="9">AEC family transporter</fullName>
    </submittedName>
</protein>
<evidence type="ECO:0000313" key="10">
    <source>
        <dbReference type="Proteomes" id="UP000245216"/>
    </source>
</evidence>
<sequence length="298" mass="31250">MATIFPLILPDFLLIALGALLLHRFHFSRDFFQGAEKLVYYVLFPALLFDSITRIPLNLGDTWPLLAAAAVLIAVGTVLAWLALPILKPEHLQHAALTQCAFRFNTYLGMSLASAIAGPSGVAVMALLVGFSVPMANMVAVTVLARGQQGRIAIELLKNPLILSTVAALAWNLAGLSVPGPVQLAFSRLGACALGIGLLCVGATLSLQGSRCAGALIGWITAIKLLALPLAALAIAWVLDMSTLERQMLLVFAALPTASSAHVLAARMGADSRLVALTMSIGTILAGLTIPLWLSLAT</sequence>
<evidence type="ECO:0000256" key="6">
    <source>
        <dbReference type="ARBA" id="ARBA00022989"/>
    </source>
</evidence>
<keyword evidence="7 8" id="KW-0472">Membrane</keyword>
<reference evidence="9 10" key="1">
    <citation type="submission" date="2018-05" db="EMBL/GenBank/DDBJ databases">
        <title>Genome Sequence of an Efficient Indole-Degrading Bacterium, Alcaligenes sp.YBY.</title>
        <authorList>
            <person name="Yang B."/>
        </authorList>
    </citation>
    <scope>NUCLEOTIDE SEQUENCE [LARGE SCALE GENOMIC DNA]</scope>
    <source>
        <strain evidence="9 10">YBY</strain>
    </source>
</reference>
<evidence type="ECO:0000256" key="2">
    <source>
        <dbReference type="ARBA" id="ARBA00010145"/>
    </source>
</evidence>
<gene>
    <name evidence="9" type="ORF">DF183_07500</name>
</gene>
<keyword evidence="3" id="KW-0813">Transport</keyword>
<evidence type="ECO:0000256" key="5">
    <source>
        <dbReference type="ARBA" id="ARBA00022692"/>
    </source>
</evidence>
<feature type="transmembrane region" description="Helical" evidence="8">
    <location>
        <begin position="63"/>
        <end position="84"/>
    </location>
</feature>
<accession>A0A2U2BKL1</accession>